<sequence>MPRVSLLPPPPPSSDKPDKGRIDATGVEQLRRSLVRPNEALRVSEETPGTTSRLDQFTEALQQLLQFTDEESITARSLPVPFYAIFTSFCKCRDAERKFRILDLEFYLRKPGCLRTRLPMGMKSGKYFHRAPHQSADSNLKFELHRSDCLTEYRTRKGLDLTFGGPSQSVTATLDSAPSSITSSTPGPSVAAGRGKETRGDILLRPIRKLGPNTKVISCPSLLVDQILLLSGEASVAEFVETKLAGDTSAFLPEANTDTDAPSVKLYFKNSQSRAHPGSLAGFFTGEESYSSGSKIYKSPRIGLDLSHPGTTGPAVKPLHSRICFLPRRYRYFTHPSELVAHGRAQTFLGIVYSRMPFDVDKGLKDRAFTSNDHHNQFNPITTESLQQLLDFSRLSDEQCIKAHFDVVANALLRDFHVVLKCENVETEFQILELEFYLQKAGCHEDP</sequence>
<dbReference type="OrthoDB" id="16851at2759"/>
<protein>
    <submittedName>
        <fullName evidence="2">Uncharacterized protein</fullName>
    </submittedName>
</protein>
<evidence type="ECO:0000313" key="3">
    <source>
        <dbReference type="Proteomes" id="UP000054477"/>
    </source>
</evidence>
<evidence type="ECO:0000313" key="2">
    <source>
        <dbReference type="EMBL" id="KIJ97275.1"/>
    </source>
</evidence>
<dbReference type="AlphaFoldDB" id="A0A0C9WX58"/>
<organism evidence="2 3">
    <name type="scientific">Laccaria amethystina LaAM-08-1</name>
    <dbReference type="NCBI Taxonomy" id="1095629"/>
    <lineage>
        <taxon>Eukaryota</taxon>
        <taxon>Fungi</taxon>
        <taxon>Dikarya</taxon>
        <taxon>Basidiomycota</taxon>
        <taxon>Agaricomycotina</taxon>
        <taxon>Agaricomycetes</taxon>
        <taxon>Agaricomycetidae</taxon>
        <taxon>Agaricales</taxon>
        <taxon>Agaricineae</taxon>
        <taxon>Hydnangiaceae</taxon>
        <taxon>Laccaria</taxon>
    </lineage>
</organism>
<feature type="region of interest" description="Disordered" evidence="1">
    <location>
        <begin position="1"/>
        <end position="22"/>
    </location>
</feature>
<feature type="compositionally biased region" description="Low complexity" evidence="1">
    <location>
        <begin position="173"/>
        <end position="189"/>
    </location>
</feature>
<dbReference type="EMBL" id="KN838698">
    <property type="protein sequence ID" value="KIJ97275.1"/>
    <property type="molecule type" value="Genomic_DNA"/>
</dbReference>
<accession>A0A0C9WX58</accession>
<feature type="region of interest" description="Disordered" evidence="1">
    <location>
        <begin position="173"/>
        <end position="196"/>
    </location>
</feature>
<feature type="non-terminal residue" evidence="2">
    <location>
        <position position="447"/>
    </location>
</feature>
<keyword evidence="3" id="KW-1185">Reference proteome</keyword>
<gene>
    <name evidence="2" type="ORF">K443DRAFT_10043</name>
</gene>
<proteinExistence type="predicted"/>
<dbReference type="HOGENOM" id="CLU_614784_0_0_1"/>
<reference evidence="2 3" key="1">
    <citation type="submission" date="2014-04" db="EMBL/GenBank/DDBJ databases">
        <authorList>
            <consortium name="DOE Joint Genome Institute"/>
            <person name="Kuo A."/>
            <person name="Kohler A."/>
            <person name="Nagy L.G."/>
            <person name="Floudas D."/>
            <person name="Copeland A."/>
            <person name="Barry K.W."/>
            <person name="Cichocki N."/>
            <person name="Veneault-Fourrey C."/>
            <person name="LaButti K."/>
            <person name="Lindquist E.A."/>
            <person name="Lipzen A."/>
            <person name="Lundell T."/>
            <person name="Morin E."/>
            <person name="Murat C."/>
            <person name="Sun H."/>
            <person name="Tunlid A."/>
            <person name="Henrissat B."/>
            <person name="Grigoriev I.V."/>
            <person name="Hibbett D.S."/>
            <person name="Martin F."/>
            <person name="Nordberg H.P."/>
            <person name="Cantor M.N."/>
            <person name="Hua S.X."/>
        </authorList>
    </citation>
    <scope>NUCLEOTIDE SEQUENCE [LARGE SCALE GENOMIC DNA]</scope>
    <source>
        <strain evidence="2 3">LaAM-08-1</strain>
    </source>
</reference>
<evidence type="ECO:0000256" key="1">
    <source>
        <dbReference type="SAM" id="MobiDB-lite"/>
    </source>
</evidence>
<dbReference type="Proteomes" id="UP000054477">
    <property type="component" value="Unassembled WGS sequence"/>
</dbReference>
<dbReference type="STRING" id="1095629.A0A0C9WX58"/>
<reference evidence="3" key="2">
    <citation type="submission" date="2015-01" db="EMBL/GenBank/DDBJ databases">
        <title>Evolutionary Origins and Diversification of the Mycorrhizal Mutualists.</title>
        <authorList>
            <consortium name="DOE Joint Genome Institute"/>
            <consortium name="Mycorrhizal Genomics Consortium"/>
            <person name="Kohler A."/>
            <person name="Kuo A."/>
            <person name="Nagy L.G."/>
            <person name="Floudas D."/>
            <person name="Copeland A."/>
            <person name="Barry K.W."/>
            <person name="Cichocki N."/>
            <person name="Veneault-Fourrey C."/>
            <person name="LaButti K."/>
            <person name="Lindquist E.A."/>
            <person name="Lipzen A."/>
            <person name="Lundell T."/>
            <person name="Morin E."/>
            <person name="Murat C."/>
            <person name="Riley R."/>
            <person name="Ohm R."/>
            <person name="Sun H."/>
            <person name="Tunlid A."/>
            <person name="Henrissat B."/>
            <person name="Grigoriev I.V."/>
            <person name="Hibbett D.S."/>
            <person name="Martin F."/>
        </authorList>
    </citation>
    <scope>NUCLEOTIDE SEQUENCE [LARGE SCALE GENOMIC DNA]</scope>
    <source>
        <strain evidence="3">LaAM-08-1</strain>
    </source>
</reference>
<name>A0A0C9WX58_9AGAR</name>